<dbReference type="Pfam" id="PF21747">
    <property type="entry name" value="YpoC"/>
    <property type="match status" value="1"/>
</dbReference>
<reference evidence="2 3" key="2">
    <citation type="journal article" date="2016" name="Int. J. Syst. Evol. Microbiol.">
        <title>Bacillus gobiensis sp. nov., isolated from a soil sample.</title>
        <authorList>
            <person name="Liu B."/>
            <person name="Liu G.H."/>
            <person name="Cetin S."/>
            <person name="Schumann P."/>
            <person name="Pan Z.Z."/>
            <person name="Chen Q.Q."/>
        </authorList>
    </citation>
    <scope>NUCLEOTIDE SEQUENCE [LARGE SCALE GENOMIC DNA]</scope>
    <source>
        <strain evidence="2 3">FJAT-4402</strain>
    </source>
</reference>
<protein>
    <recommendedName>
        <fullName evidence="1">YpoC-like domain-containing protein</fullName>
    </recommendedName>
</protein>
<dbReference type="InterPro" id="IPR048427">
    <property type="entry name" value="YpoC"/>
</dbReference>
<dbReference type="EMBL" id="CP012600">
    <property type="protein sequence ID" value="ALC81384.1"/>
    <property type="molecule type" value="Genomic_DNA"/>
</dbReference>
<gene>
    <name evidence="2" type="ORF">AM592_07085</name>
</gene>
<dbReference type="Proteomes" id="UP000067625">
    <property type="component" value="Chromosome"/>
</dbReference>
<name>A0A0M4FQE4_9BACI</name>
<reference evidence="3" key="1">
    <citation type="submission" date="2015-08" db="EMBL/GenBank/DDBJ databases">
        <title>Genome sequencing project for genomic taxonomy and phylogenomics of Bacillus-like bacteria.</title>
        <authorList>
            <person name="Liu B."/>
            <person name="Wang J."/>
            <person name="Zhu Y."/>
            <person name="Liu G."/>
            <person name="Chen Q."/>
            <person name="Chen Z."/>
            <person name="Lan J."/>
            <person name="Che J."/>
            <person name="Ge C."/>
            <person name="Shi H."/>
            <person name="Pan Z."/>
            <person name="Liu X."/>
        </authorList>
    </citation>
    <scope>NUCLEOTIDE SEQUENCE [LARGE SCALE GENOMIC DNA]</scope>
    <source>
        <strain evidence="3">FJAT-4402</strain>
    </source>
</reference>
<evidence type="ECO:0000313" key="2">
    <source>
        <dbReference type="EMBL" id="ALC81384.1"/>
    </source>
</evidence>
<accession>A0A0M4FQE4</accession>
<evidence type="ECO:0000313" key="3">
    <source>
        <dbReference type="Proteomes" id="UP000067625"/>
    </source>
</evidence>
<proteinExistence type="predicted"/>
<dbReference type="AlphaFoldDB" id="A0A0M4FQE4"/>
<feature type="domain" description="YpoC-like" evidence="1">
    <location>
        <begin position="47"/>
        <end position="156"/>
    </location>
</feature>
<keyword evidence="3" id="KW-1185">Reference proteome</keyword>
<sequence length="158" mass="19142">MNDLKQYEQTLRQIVLSDSADIKMLLFENPLYYENQTDIKPWEHPCEYVPYLFDVWKMIKEKLLPDFDTRKSRGDKGLMLKGMVCLITSFYWIRGTHSETFDWDEVSNKDFAVSPINWKERAEYILQKPNQFPAFVQLDELFIEMEKQFYKWKAMTNR</sequence>
<dbReference type="PATRIC" id="fig|1441095.3.peg.1565"/>
<dbReference type="STRING" id="1441095.AM592_07085"/>
<organism evidence="2 3">
    <name type="scientific">Bacillus gobiensis</name>
    <dbReference type="NCBI Taxonomy" id="1441095"/>
    <lineage>
        <taxon>Bacteria</taxon>
        <taxon>Bacillati</taxon>
        <taxon>Bacillota</taxon>
        <taxon>Bacilli</taxon>
        <taxon>Bacillales</taxon>
        <taxon>Bacillaceae</taxon>
        <taxon>Bacillus</taxon>
    </lineage>
</organism>
<dbReference type="OrthoDB" id="2360594at2"/>
<dbReference type="RefSeq" id="WP_053603142.1">
    <property type="nucleotide sequence ID" value="NZ_CP012600.1"/>
</dbReference>
<evidence type="ECO:0000259" key="1">
    <source>
        <dbReference type="Pfam" id="PF21747"/>
    </source>
</evidence>